<dbReference type="FunFam" id="3.40.47.10:FF:000010">
    <property type="entry name" value="Acetyl-CoA acetyltransferase (Thiolase)"/>
    <property type="match status" value="1"/>
</dbReference>
<dbReference type="InterPro" id="IPR016039">
    <property type="entry name" value="Thiolase-like"/>
</dbReference>
<dbReference type="OrthoDB" id="9764892at2"/>
<keyword evidence="3 7" id="KW-0808">Transferase</keyword>
<dbReference type="NCBIfam" id="TIGR01930">
    <property type="entry name" value="AcCoA-C-Actrans"/>
    <property type="match status" value="1"/>
</dbReference>
<dbReference type="PANTHER" id="PTHR18919:SF107">
    <property type="entry name" value="ACETYL-COA ACETYLTRANSFERASE, CYTOSOLIC"/>
    <property type="match status" value="1"/>
</dbReference>
<dbReference type="PANTHER" id="PTHR18919">
    <property type="entry name" value="ACETYL-COA C-ACYLTRANSFERASE"/>
    <property type="match status" value="1"/>
</dbReference>
<dbReference type="CDD" id="cd00751">
    <property type="entry name" value="thiolase"/>
    <property type="match status" value="1"/>
</dbReference>
<dbReference type="InterPro" id="IPR020615">
    <property type="entry name" value="Thiolase_acyl_enz_int_AS"/>
</dbReference>
<dbReference type="InterPro" id="IPR020617">
    <property type="entry name" value="Thiolase_C"/>
</dbReference>
<feature type="active site" description="Proton acceptor" evidence="6">
    <location>
        <position position="381"/>
    </location>
</feature>
<dbReference type="Proteomes" id="UP000248214">
    <property type="component" value="Unassembled WGS sequence"/>
</dbReference>
<evidence type="ECO:0000256" key="6">
    <source>
        <dbReference type="PIRSR" id="PIRSR000429-1"/>
    </source>
</evidence>
<accession>A0A323TCF6</accession>
<evidence type="ECO:0000256" key="7">
    <source>
        <dbReference type="RuleBase" id="RU003557"/>
    </source>
</evidence>
<dbReference type="InterPro" id="IPR002155">
    <property type="entry name" value="Thiolase"/>
</dbReference>
<comment type="similarity">
    <text evidence="1 7">Belongs to the thiolase-like superfamily. Thiolase family.</text>
</comment>
<dbReference type="Pfam" id="PF02803">
    <property type="entry name" value="Thiolase_C"/>
    <property type="match status" value="1"/>
</dbReference>
<dbReference type="Gene3D" id="3.40.47.10">
    <property type="match status" value="2"/>
</dbReference>
<dbReference type="PROSITE" id="PS00099">
    <property type="entry name" value="THIOLASE_3"/>
    <property type="match status" value="1"/>
</dbReference>
<dbReference type="PROSITE" id="PS00737">
    <property type="entry name" value="THIOLASE_2"/>
    <property type="match status" value="1"/>
</dbReference>
<sequence>MTQQKEVVIISAVRTAIGKYGGSLKNMDSGYLAAEVIQESLKRATVDPAMVDEVILGEVRQTTKSSNVARVAALRAGIPVEVPSYTINRLCASSIQSVGSAAQQIMTGQADIVVAGGTENMSDSPLYLREARFGGTPKLVDPNSENGQQPMEVYGEGLGMGQTAENVAERYQVSREDQDVFAVQSQERYKKAKENGIFEEEIHPITIEGRKQTYTFSEDEFPRPSTTLEKLEKLNPVFRKEGSVTAGNACGRNDGAAALVLMSREKAEELNLQPLAKITGWCSVGVAPEIMGVGPIPAVQKLLRQTGERVDGIDRFELNEAFASQALAVIRELSLPTDKVNVNGGAIALGHPLGATGARILTSLVHELKRNELKKGIATLCVGGGQGMAMMVEAL</sequence>
<evidence type="ECO:0000256" key="3">
    <source>
        <dbReference type="ARBA" id="ARBA00022679"/>
    </source>
</evidence>
<evidence type="ECO:0000313" key="11">
    <source>
        <dbReference type="Proteomes" id="UP000248214"/>
    </source>
</evidence>
<dbReference type="EC" id="2.3.1.9" evidence="2"/>
<dbReference type="EMBL" id="PDOD01000002">
    <property type="protein sequence ID" value="PYZ92982.1"/>
    <property type="molecule type" value="Genomic_DNA"/>
</dbReference>
<dbReference type="GO" id="GO:0003985">
    <property type="term" value="F:acetyl-CoA C-acetyltransferase activity"/>
    <property type="evidence" value="ECO:0007669"/>
    <property type="project" value="UniProtKB-EC"/>
</dbReference>
<evidence type="ECO:0000313" key="10">
    <source>
        <dbReference type="EMBL" id="PYZ92982.1"/>
    </source>
</evidence>
<reference evidence="10 11" key="1">
    <citation type="submission" date="2017-10" db="EMBL/GenBank/DDBJ databases">
        <title>Bacillus sp. nov., a halophilic bacterium isolated from a Keqin Lake.</title>
        <authorList>
            <person name="Wang H."/>
        </authorList>
    </citation>
    <scope>NUCLEOTIDE SEQUENCE [LARGE SCALE GENOMIC DNA]</scope>
    <source>
        <strain evidence="10 11">KQ-12</strain>
    </source>
</reference>
<evidence type="ECO:0000256" key="5">
    <source>
        <dbReference type="ARBA" id="ARBA00030755"/>
    </source>
</evidence>
<gene>
    <name evidence="10" type="ORF">CR194_07195</name>
</gene>
<feature type="domain" description="Thiolase C-terminal" evidence="9">
    <location>
        <begin position="272"/>
        <end position="393"/>
    </location>
</feature>
<dbReference type="PIRSF" id="PIRSF000429">
    <property type="entry name" value="Ac-CoA_Ac_transf"/>
    <property type="match status" value="1"/>
</dbReference>
<feature type="active site" description="Proton acceptor" evidence="6">
    <location>
        <position position="351"/>
    </location>
</feature>
<evidence type="ECO:0000256" key="2">
    <source>
        <dbReference type="ARBA" id="ARBA00012705"/>
    </source>
</evidence>
<feature type="domain" description="Thiolase N-terminal" evidence="8">
    <location>
        <begin position="7"/>
        <end position="265"/>
    </location>
</feature>
<organism evidence="10 11">
    <name type="scientific">Salipaludibacillus keqinensis</name>
    <dbReference type="NCBI Taxonomy" id="2045207"/>
    <lineage>
        <taxon>Bacteria</taxon>
        <taxon>Bacillati</taxon>
        <taxon>Bacillota</taxon>
        <taxon>Bacilli</taxon>
        <taxon>Bacillales</taxon>
        <taxon>Bacillaceae</taxon>
    </lineage>
</organism>
<feature type="active site" description="Acyl-thioester intermediate" evidence="6">
    <location>
        <position position="91"/>
    </location>
</feature>
<dbReference type="SUPFAM" id="SSF53901">
    <property type="entry name" value="Thiolase-like"/>
    <property type="match status" value="2"/>
</dbReference>
<keyword evidence="4 7" id="KW-0012">Acyltransferase</keyword>
<proteinExistence type="inferred from homology"/>
<evidence type="ECO:0000259" key="9">
    <source>
        <dbReference type="Pfam" id="PF02803"/>
    </source>
</evidence>
<protein>
    <recommendedName>
        <fullName evidence="2">acetyl-CoA C-acetyltransferase</fullName>
        <ecNumber evidence="2">2.3.1.9</ecNumber>
    </recommendedName>
    <alternativeName>
        <fullName evidence="5">Acetoacetyl-CoA thiolase</fullName>
    </alternativeName>
</protein>
<dbReference type="PROSITE" id="PS00098">
    <property type="entry name" value="THIOLASE_1"/>
    <property type="match status" value="1"/>
</dbReference>
<dbReference type="InterPro" id="IPR020616">
    <property type="entry name" value="Thiolase_N"/>
</dbReference>
<dbReference type="AlphaFoldDB" id="A0A323TCF6"/>
<comment type="caution">
    <text evidence="10">The sequence shown here is derived from an EMBL/GenBank/DDBJ whole genome shotgun (WGS) entry which is preliminary data.</text>
</comment>
<evidence type="ECO:0000256" key="4">
    <source>
        <dbReference type="ARBA" id="ARBA00023315"/>
    </source>
</evidence>
<keyword evidence="11" id="KW-1185">Reference proteome</keyword>
<evidence type="ECO:0000259" key="8">
    <source>
        <dbReference type="Pfam" id="PF00108"/>
    </source>
</evidence>
<name>A0A323TCF6_9BACI</name>
<evidence type="ECO:0000256" key="1">
    <source>
        <dbReference type="ARBA" id="ARBA00010982"/>
    </source>
</evidence>
<dbReference type="Pfam" id="PF00108">
    <property type="entry name" value="Thiolase_N"/>
    <property type="match status" value="1"/>
</dbReference>
<dbReference type="InterPro" id="IPR020610">
    <property type="entry name" value="Thiolase_AS"/>
</dbReference>
<dbReference type="InterPro" id="IPR020613">
    <property type="entry name" value="Thiolase_CS"/>
</dbReference>
<dbReference type="RefSeq" id="WP_110609012.1">
    <property type="nucleotide sequence ID" value="NZ_PDOD01000002.1"/>
</dbReference>